<feature type="domain" description="Gfo/Idh/MocA-like oxidoreductase N-terminal" evidence="2">
    <location>
        <begin position="59"/>
        <end position="174"/>
    </location>
</feature>
<dbReference type="InterPro" id="IPR000683">
    <property type="entry name" value="Gfo/Idh/MocA-like_OxRdtase_N"/>
</dbReference>
<dbReference type="InterPro" id="IPR050463">
    <property type="entry name" value="Gfo/Idh/MocA_oxidrdct_glycsds"/>
</dbReference>
<dbReference type="SUPFAM" id="SSF51735">
    <property type="entry name" value="NAD(P)-binding Rossmann-fold domains"/>
    <property type="match status" value="1"/>
</dbReference>
<sequence>MPVNSNESNRRGFISKMAKGVIGASLLPNIITAADKKRNIEWLARQKNNEKFSANDQLQIALIGAGGMGTADANTAIQVPGVKLIAACDLYDGRLADAKKKWGSDIYTTRDYREILERKDIDAVIIATPDHWHKDISVAAMNKGKSVYCEKPMVHDITEGAAVVDAQNRNKGVVYEVGSQGVSSLGNEKARQLLKDGAIGQLNYAEGFWARMSPFGAWQYPIPADASPKTVGWDAFLANTNKRDFDPLRFFRWRNYRDYGTGVSGDLFVHLFSSLHLVTGSIGPEKIMATGGLRYWKDGREVPDVMLGMFDYPETDIHPAFNLSLRVNFVDGTGGTNYLRMVGSEGSMTVEWDKVTLYRNKAYAASDDPLLQTKKSQDSGRQYVYDRKSMLPPDKVEYSAEEGYKGAHFDHFYNLFNAVRTKGKVAEDALFGFRAAAPALLCNDSYFNNKITYWDPKNLKVVNK</sequence>
<accession>A0A327R2L7</accession>
<comment type="caution">
    <text evidence="3">The sequence shown here is derived from an EMBL/GenBank/DDBJ whole genome shotgun (WGS) entry which is preliminary data.</text>
</comment>
<dbReference type="Gene3D" id="3.40.50.720">
    <property type="entry name" value="NAD(P)-binding Rossmann-like Domain"/>
    <property type="match status" value="1"/>
</dbReference>
<dbReference type="InterPro" id="IPR036291">
    <property type="entry name" value="NAD(P)-bd_dom_sf"/>
</dbReference>
<proteinExistence type="predicted"/>
<dbReference type="Proteomes" id="UP000249547">
    <property type="component" value="Unassembled WGS sequence"/>
</dbReference>
<dbReference type="OrthoDB" id="9771072at2"/>
<organism evidence="3 4">
    <name type="scientific">Chitinophaga skermanii</name>
    <dbReference type="NCBI Taxonomy" id="331697"/>
    <lineage>
        <taxon>Bacteria</taxon>
        <taxon>Pseudomonadati</taxon>
        <taxon>Bacteroidota</taxon>
        <taxon>Chitinophagia</taxon>
        <taxon>Chitinophagales</taxon>
        <taxon>Chitinophagaceae</taxon>
        <taxon>Chitinophaga</taxon>
    </lineage>
</organism>
<dbReference type="Gene3D" id="3.30.360.10">
    <property type="entry name" value="Dihydrodipicolinate Reductase, domain 2"/>
    <property type="match status" value="1"/>
</dbReference>
<dbReference type="GO" id="GO:0016491">
    <property type="term" value="F:oxidoreductase activity"/>
    <property type="evidence" value="ECO:0007669"/>
    <property type="project" value="UniProtKB-KW"/>
</dbReference>
<dbReference type="GO" id="GO:0000166">
    <property type="term" value="F:nucleotide binding"/>
    <property type="evidence" value="ECO:0007669"/>
    <property type="project" value="InterPro"/>
</dbReference>
<dbReference type="EMBL" id="QLLL01000001">
    <property type="protein sequence ID" value="RAJ10485.1"/>
    <property type="molecule type" value="Genomic_DNA"/>
</dbReference>
<protein>
    <submittedName>
        <fullName evidence="3">Putative dehydrogenase</fullName>
    </submittedName>
</protein>
<dbReference type="PANTHER" id="PTHR43818">
    <property type="entry name" value="BCDNA.GH03377"/>
    <property type="match status" value="1"/>
</dbReference>
<dbReference type="RefSeq" id="WP_111595637.1">
    <property type="nucleotide sequence ID" value="NZ_QLLL01000001.1"/>
</dbReference>
<evidence type="ECO:0000259" key="2">
    <source>
        <dbReference type="Pfam" id="PF01408"/>
    </source>
</evidence>
<keyword evidence="4" id="KW-1185">Reference proteome</keyword>
<evidence type="ECO:0000256" key="1">
    <source>
        <dbReference type="ARBA" id="ARBA00023002"/>
    </source>
</evidence>
<gene>
    <name evidence="3" type="ORF">LX64_00087</name>
</gene>
<dbReference type="SUPFAM" id="SSF55347">
    <property type="entry name" value="Glyceraldehyde-3-phosphate dehydrogenase-like, C-terminal domain"/>
    <property type="match status" value="1"/>
</dbReference>
<keyword evidence="1" id="KW-0560">Oxidoreductase</keyword>
<evidence type="ECO:0000313" key="3">
    <source>
        <dbReference type="EMBL" id="RAJ10485.1"/>
    </source>
</evidence>
<name>A0A327R2L7_9BACT</name>
<reference evidence="3 4" key="1">
    <citation type="submission" date="2018-06" db="EMBL/GenBank/DDBJ databases">
        <title>Genomic Encyclopedia of Archaeal and Bacterial Type Strains, Phase II (KMG-II): from individual species to whole genera.</title>
        <authorList>
            <person name="Goeker M."/>
        </authorList>
    </citation>
    <scope>NUCLEOTIDE SEQUENCE [LARGE SCALE GENOMIC DNA]</scope>
    <source>
        <strain evidence="3 4">DSM 23857</strain>
    </source>
</reference>
<dbReference type="AlphaFoldDB" id="A0A327R2L7"/>
<dbReference type="Pfam" id="PF01408">
    <property type="entry name" value="GFO_IDH_MocA"/>
    <property type="match status" value="1"/>
</dbReference>
<dbReference type="PANTHER" id="PTHR43818:SF11">
    <property type="entry name" value="BCDNA.GH03377"/>
    <property type="match status" value="1"/>
</dbReference>
<evidence type="ECO:0000313" key="4">
    <source>
        <dbReference type="Proteomes" id="UP000249547"/>
    </source>
</evidence>